<dbReference type="Proteomes" id="UP000011087">
    <property type="component" value="Unassembled WGS sequence"/>
</dbReference>
<feature type="region of interest" description="Disordered" evidence="1">
    <location>
        <begin position="1"/>
        <end position="39"/>
    </location>
</feature>
<protein>
    <submittedName>
        <fullName evidence="2 3">Uncharacterized protein</fullName>
    </submittedName>
</protein>
<feature type="compositionally biased region" description="Basic and acidic residues" evidence="1">
    <location>
        <begin position="16"/>
        <end position="34"/>
    </location>
</feature>
<sequence length="280" mass="30943">MSNDNLDGYQPDDGTVAEHDDKPAESKEGMEPEGFHSGLGLRKTLRHHLDNAMKFWDHSVHDLVNKLHQNKEMNVAQKAHAVDLEPGDGVKQDAMPGDSPASAESGHDSAHGGETDPSPEVHLAGVPQREEHAVDEELDPPPVPPSSNPWSPISRPISMALDAGKQMGRRLADVWDVHDILDDLKEQRDYWRRKREQNRLMEEMSLNTVMENQGGASEKDQEAQGVDNQVDFFDFLIKLDRDITERPPPAQESSGVEKEEAPTTSCTPGDGKGGSLQVEI</sequence>
<feature type="region of interest" description="Disordered" evidence="1">
    <location>
        <begin position="86"/>
        <end position="155"/>
    </location>
</feature>
<evidence type="ECO:0000256" key="1">
    <source>
        <dbReference type="SAM" id="MobiDB-lite"/>
    </source>
</evidence>
<dbReference type="AlphaFoldDB" id="L1K2M0"/>
<dbReference type="GeneID" id="17311735"/>
<dbReference type="RefSeq" id="XP_005841787.1">
    <property type="nucleotide sequence ID" value="XM_005841730.1"/>
</dbReference>
<dbReference type="EMBL" id="JH992966">
    <property type="protein sequence ID" value="EKX54807.1"/>
    <property type="molecule type" value="Genomic_DNA"/>
</dbReference>
<evidence type="ECO:0000313" key="4">
    <source>
        <dbReference type="Proteomes" id="UP000011087"/>
    </source>
</evidence>
<proteinExistence type="predicted"/>
<name>L1K2M0_GUITC</name>
<feature type="region of interest" description="Disordered" evidence="1">
    <location>
        <begin position="241"/>
        <end position="280"/>
    </location>
</feature>
<evidence type="ECO:0000313" key="2">
    <source>
        <dbReference type="EMBL" id="EKX54807.1"/>
    </source>
</evidence>
<keyword evidence="4" id="KW-1185">Reference proteome</keyword>
<gene>
    <name evidence="2" type="ORF">GUITHDRAFT_160526</name>
</gene>
<organism evidence="2">
    <name type="scientific">Guillardia theta (strain CCMP2712)</name>
    <name type="common">Cryptophyte</name>
    <dbReference type="NCBI Taxonomy" id="905079"/>
    <lineage>
        <taxon>Eukaryota</taxon>
        <taxon>Cryptophyceae</taxon>
        <taxon>Pyrenomonadales</taxon>
        <taxon>Geminigeraceae</taxon>
        <taxon>Guillardia</taxon>
    </lineage>
</organism>
<dbReference type="EnsemblProtists" id="EKX54807">
    <property type="protein sequence ID" value="EKX54807"/>
    <property type="gene ID" value="GUITHDRAFT_160526"/>
</dbReference>
<reference evidence="4" key="2">
    <citation type="submission" date="2012-11" db="EMBL/GenBank/DDBJ databases">
        <authorList>
            <person name="Kuo A."/>
            <person name="Curtis B.A."/>
            <person name="Tanifuji G."/>
            <person name="Burki F."/>
            <person name="Gruber A."/>
            <person name="Irimia M."/>
            <person name="Maruyama S."/>
            <person name="Arias M.C."/>
            <person name="Ball S.G."/>
            <person name="Gile G.H."/>
            <person name="Hirakawa Y."/>
            <person name="Hopkins J.F."/>
            <person name="Rensing S.A."/>
            <person name="Schmutz J."/>
            <person name="Symeonidi A."/>
            <person name="Elias M."/>
            <person name="Eveleigh R.J."/>
            <person name="Herman E.K."/>
            <person name="Klute M.J."/>
            <person name="Nakayama T."/>
            <person name="Obornik M."/>
            <person name="Reyes-Prieto A."/>
            <person name="Armbrust E.V."/>
            <person name="Aves S.J."/>
            <person name="Beiko R.G."/>
            <person name="Coutinho P."/>
            <person name="Dacks J.B."/>
            <person name="Durnford D.G."/>
            <person name="Fast N.M."/>
            <person name="Green B.R."/>
            <person name="Grisdale C."/>
            <person name="Hempe F."/>
            <person name="Henrissat B."/>
            <person name="Hoppner M.P."/>
            <person name="Ishida K.-I."/>
            <person name="Kim E."/>
            <person name="Koreny L."/>
            <person name="Kroth P.G."/>
            <person name="Liu Y."/>
            <person name="Malik S.-B."/>
            <person name="Maier U.G."/>
            <person name="McRose D."/>
            <person name="Mock T."/>
            <person name="Neilson J.A."/>
            <person name="Onodera N.T."/>
            <person name="Poole A.M."/>
            <person name="Pritham E.J."/>
            <person name="Richards T.A."/>
            <person name="Rocap G."/>
            <person name="Roy S.W."/>
            <person name="Sarai C."/>
            <person name="Schaack S."/>
            <person name="Shirato S."/>
            <person name="Slamovits C.H."/>
            <person name="Spencer D.F."/>
            <person name="Suzuki S."/>
            <person name="Worden A.Z."/>
            <person name="Zauner S."/>
            <person name="Barry K."/>
            <person name="Bell C."/>
            <person name="Bharti A.K."/>
            <person name="Crow J.A."/>
            <person name="Grimwood J."/>
            <person name="Kramer R."/>
            <person name="Lindquist E."/>
            <person name="Lucas S."/>
            <person name="Salamov A."/>
            <person name="McFadden G.I."/>
            <person name="Lane C.E."/>
            <person name="Keeling P.J."/>
            <person name="Gray M.W."/>
            <person name="Grigoriev I.V."/>
            <person name="Archibald J.M."/>
        </authorList>
    </citation>
    <scope>NUCLEOTIDE SEQUENCE</scope>
    <source>
        <strain evidence="4">CCMP2712</strain>
    </source>
</reference>
<evidence type="ECO:0000313" key="3">
    <source>
        <dbReference type="EnsemblProtists" id="EKX54807"/>
    </source>
</evidence>
<dbReference type="KEGG" id="gtt:GUITHDRAFT_160526"/>
<accession>L1K2M0</accession>
<dbReference type="HOGENOM" id="CLU_995510_0_0_1"/>
<reference evidence="2 4" key="1">
    <citation type="journal article" date="2012" name="Nature">
        <title>Algal genomes reveal evolutionary mosaicism and the fate of nucleomorphs.</title>
        <authorList>
            <consortium name="DOE Joint Genome Institute"/>
            <person name="Curtis B.A."/>
            <person name="Tanifuji G."/>
            <person name="Burki F."/>
            <person name="Gruber A."/>
            <person name="Irimia M."/>
            <person name="Maruyama S."/>
            <person name="Arias M.C."/>
            <person name="Ball S.G."/>
            <person name="Gile G.H."/>
            <person name="Hirakawa Y."/>
            <person name="Hopkins J.F."/>
            <person name="Kuo A."/>
            <person name="Rensing S.A."/>
            <person name="Schmutz J."/>
            <person name="Symeonidi A."/>
            <person name="Elias M."/>
            <person name="Eveleigh R.J."/>
            <person name="Herman E.K."/>
            <person name="Klute M.J."/>
            <person name="Nakayama T."/>
            <person name="Obornik M."/>
            <person name="Reyes-Prieto A."/>
            <person name="Armbrust E.V."/>
            <person name="Aves S.J."/>
            <person name="Beiko R.G."/>
            <person name="Coutinho P."/>
            <person name="Dacks J.B."/>
            <person name="Durnford D.G."/>
            <person name="Fast N.M."/>
            <person name="Green B.R."/>
            <person name="Grisdale C.J."/>
            <person name="Hempel F."/>
            <person name="Henrissat B."/>
            <person name="Hoppner M.P."/>
            <person name="Ishida K."/>
            <person name="Kim E."/>
            <person name="Koreny L."/>
            <person name="Kroth P.G."/>
            <person name="Liu Y."/>
            <person name="Malik S.B."/>
            <person name="Maier U.G."/>
            <person name="McRose D."/>
            <person name="Mock T."/>
            <person name="Neilson J.A."/>
            <person name="Onodera N.T."/>
            <person name="Poole A.M."/>
            <person name="Pritham E.J."/>
            <person name="Richards T.A."/>
            <person name="Rocap G."/>
            <person name="Roy S.W."/>
            <person name="Sarai C."/>
            <person name="Schaack S."/>
            <person name="Shirato S."/>
            <person name="Slamovits C.H."/>
            <person name="Spencer D.F."/>
            <person name="Suzuki S."/>
            <person name="Worden A.Z."/>
            <person name="Zauner S."/>
            <person name="Barry K."/>
            <person name="Bell C."/>
            <person name="Bharti A.K."/>
            <person name="Crow J.A."/>
            <person name="Grimwood J."/>
            <person name="Kramer R."/>
            <person name="Lindquist E."/>
            <person name="Lucas S."/>
            <person name="Salamov A."/>
            <person name="McFadden G.I."/>
            <person name="Lane C.E."/>
            <person name="Keeling P.J."/>
            <person name="Gray M.W."/>
            <person name="Grigoriev I.V."/>
            <person name="Archibald J.M."/>
        </authorList>
    </citation>
    <scope>NUCLEOTIDE SEQUENCE</scope>
    <source>
        <strain evidence="2 4">CCMP2712</strain>
    </source>
</reference>
<reference evidence="3" key="3">
    <citation type="submission" date="2016-03" db="UniProtKB">
        <authorList>
            <consortium name="EnsemblProtists"/>
        </authorList>
    </citation>
    <scope>IDENTIFICATION</scope>
</reference>
<feature type="compositionally biased region" description="Basic and acidic residues" evidence="1">
    <location>
        <begin position="105"/>
        <end position="114"/>
    </location>
</feature>
<dbReference type="PaxDb" id="55529-EKX54807"/>